<dbReference type="SUPFAM" id="SSF55486">
    <property type="entry name" value="Metalloproteases ('zincins'), catalytic domain"/>
    <property type="match status" value="1"/>
</dbReference>
<dbReference type="Proteomes" id="UP000294395">
    <property type="component" value="Chromosome"/>
</dbReference>
<name>A0A4P7B772_ACIHA</name>
<accession>A0A4P7B772</accession>
<comment type="cofactor">
    <cofactor evidence="7">
        <name>Zn(2+)</name>
        <dbReference type="ChEBI" id="CHEBI:29105"/>
    </cofactor>
    <text evidence="7">Binds 1 zinc ion.</text>
</comment>
<evidence type="ECO:0000313" key="10">
    <source>
        <dbReference type="EMBL" id="QBQ16903.1"/>
    </source>
</evidence>
<organism evidence="10 11">
    <name type="scientific">Acinetobacter haemolyticus</name>
    <dbReference type="NCBI Taxonomy" id="29430"/>
    <lineage>
        <taxon>Bacteria</taxon>
        <taxon>Pseudomonadati</taxon>
        <taxon>Pseudomonadota</taxon>
        <taxon>Gammaproteobacteria</taxon>
        <taxon>Moraxellales</taxon>
        <taxon>Moraxellaceae</taxon>
        <taxon>Acinetobacter</taxon>
    </lineage>
</organism>
<dbReference type="PANTHER" id="PTHR11804">
    <property type="entry name" value="PROTEASE M3 THIMET OLIGOPEPTIDASE-RELATED"/>
    <property type="match status" value="1"/>
</dbReference>
<evidence type="ECO:0000256" key="3">
    <source>
        <dbReference type="ARBA" id="ARBA00022723"/>
    </source>
</evidence>
<evidence type="ECO:0000256" key="4">
    <source>
        <dbReference type="ARBA" id="ARBA00022801"/>
    </source>
</evidence>
<proteinExistence type="inferred from homology"/>
<dbReference type="PANTHER" id="PTHR11804:SF84">
    <property type="entry name" value="SACCHAROLYSIN"/>
    <property type="match status" value="1"/>
</dbReference>
<evidence type="ECO:0000256" key="5">
    <source>
        <dbReference type="ARBA" id="ARBA00022833"/>
    </source>
</evidence>
<gene>
    <name evidence="10" type="ORF">AHTJR_11780</name>
</gene>
<keyword evidence="3 7" id="KW-0479">Metal-binding</keyword>
<keyword evidence="8" id="KW-0732">Signal</keyword>
<dbReference type="CDD" id="cd06455">
    <property type="entry name" value="M3A_TOP"/>
    <property type="match status" value="1"/>
</dbReference>
<evidence type="ECO:0000256" key="8">
    <source>
        <dbReference type="SAM" id="SignalP"/>
    </source>
</evidence>
<feature type="signal peptide" evidence="8">
    <location>
        <begin position="1"/>
        <end position="24"/>
    </location>
</feature>
<dbReference type="Gene3D" id="3.40.390.10">
    <property type="entry name" value="Collagenase (Catalytic Domain)"/>
    <property type="match status" value="1"/>
</dbReference>
<dbReference type="GO" id="GO:0006518">
    <property type="term" value="P:peptide metabolic process"/>
    <property type="evidence" value="ECO:0007669"/>
    <property type="project" value="TreeGrafter"/>
</dbReference>
<evidence type="ECO:0000256" key="1">
    <source>
        <dbReference type="ARBA" id="ARBA00006040"/>
    </source>
</evidence>
<dbReference type="EMBL" id="CP038009">
    <property type="protein sequence ID" value="QBQ16903.1"/>
    <property type="molecule type" value="Genomic_DNA"/>
</dbReference>
<evidence type="ECO:0000256" key="6">
    <source>
        <dbReference type="ARBA" id="ARBA00023049"/>
    </source>
</evidence>
<evidence type="ECO:0000256" key="2">
    <source>
        <dbReference type="ARBA" id="ARBA00022670"/>
    </source>
</evidence>
<dbReference type="InterPro" id="IPR045090">
    <property type="entry name" value="Pept_M3A_M3B"/>
</dbReference>
<evidence type="ECO:0000259" key="9">
    <source>
        <dbReference type="Pfam" id="PF01432"/>
    </source>
</evidence>
<dbReference type="RefSeq" id="WP_134252771.1">
    <property type="nucleotide sequence ID" value="NZ_CP038009.1"/>
</dbReference>
<dbReference type="GO" id="GO:0046872">
    <property type="term" value="F:metal ion binding"/>
    <property type="evidence" value="ECO:0007669"/>
    <property type="project" value="UniProtKB-UniRule"/>
</dbReference>
<dbReference type="InterPro" id="IPR001567">
    <property type="entry name" value="Pept_M3A_M3B_dom"/>
</dbReference>
<dbReference type="InterPro" id="IPR024079">
    <property type="entry name" value="MetalloPept_cat_dom_sf"/>
</dbReference>
<feature type="chain" id="PRO_5020949161" evidence="8">
    <location>
        <begin position="25"/>
        <end position="671"/>
    </location>
</feature>
<dbReference type="Gene3D" id="1.10.1370.10">
    <property type="entry name" value="Neurolysin, domain 3"/>
    <property type="match status" value="1"/>
</dbReference>
<protein>
    <submittedName>
        <fullName evidence="10">Zn-dependent oligopeptidase</fullName>
    </submittedName>
</protein>
<dbReference type="GO" id="GO:0004222">
    <property type="term" value="F:metalloendopeptidase activity"/>
    <property type="evidence" value="ECO:0007669"/>
    <property type="project" value="InterPro"/>
</dbReference>
<keyword evidence="2 7" id="KW-0645">Protease</keyword>
<dbReference type="InterPro" id="IPR024077">
    <property type="entry name" value="Neurolysin/TOP_dom2"/>
</dbReference>
<keyword evidence="4 7" id="KW-0378">Hydrolase</keyword>
<dbReference type="Gene3D" id="1.20.1050.40">
    <property type="entry name" value="Endopeptidase. Chain P, domain 1"/>
    <property type="match status" value="1"/>
</dbReference>
<dbReference type="InterPro" id="IPR024080">
    <property type="entry name" value="Neurolysin/TOP_N"/>
</dbReference>
<keyword evidence="6 7" id="KW-0482">Metalloprotease</keyword>
<dbReference type="GO" id="GO:0006508">
    <property type="term" value="P:proteolysis"/>
    <property type="evidence" value="ECO:0007669"/>
    <property type="project" value="UniProtKB-KW"/>
</dbReference>
<dbReference type="Pfam" id="PF01432">
    <property type="entry name" value="Peptidase_M3"/>
    <property type="match status" value="1"/>
</dbReference>
<evidence type="ECO:0000313" key="11">
    <source>
        <dbReference type="Proteomes" id="UP000294395"/>
    </source>
</evidence>
<dbReference type="AlphaFoldDB" id="A0A4P7B772"/>
<comment type="similarity">
    <text evidence="1 7">Belongs to the peptidase M3 family.</text>
</comment>
<feature type="domain" description="Peptidase M3A/M3B catalytic" evidence="9">
    <location>
        <begin position="230"/>
        <end position="664"/>
    </location>
</feature>
<evidence type="ECO:0000256" key="7">
    <source>
        <dbReference type="RuleBase" id="RU003435"/>
    </source>
</evidence>
<sequence>MKSNTFKLATLCLLTMGINQMVMAETTKRQTLPTFQAQDIAVMCDTKINEVKKQLKSVEMRSLKLNAPAAPVLAEWDRIFAEFEDFYGPIGLYGNVYPDEAVRNAAEDCEVKITQFQTDIFQNPKLYQQFKKLKPSDAIDSKFQQDILNNFEEKGILLTTNKKKRLKEILDELATIEQVYARNVRENPQKIEFSPAELKGLPQSYIDALNKNDKGNYLLGFEYPEYRPFMQLAESDEARKRYQIAFSRRGGEKNLALLKQAIDLRYELAQLFGKSSYAEWVLQNRMAKTPEAVNKFLAEVYTTVAPLERKEVQTLREFKAKTLNIPLQQASIERWSDEYWSEKLRQAKYQIDQEKLREYFPTQATQDWLFAISSDLYGIEFKPVNIVAWQDEVEYYDVVDAKTKQLIGGLYMDKFPREGKYGHAAVWSVFGRSRLTERKPISALVTNFNRKGLNSDELETFVHEFGHALHGILSNTRYASQSGTSVERDFVEAPSQMYEEWARRKETLSKLADFCSPACPRVDDALIEKLNAVHGYGRGLHYARQTLYAQYDMALHGKDALKIQPLDVWKKMEAATALGYVPTTEFPGQFGHIMGGYQVGYYGYMWSEVMALDMLSAFGNNLNNAEVGQRYRETILAQGSQKPAQALVEEFLGRKPSNTAFFNEISGQRIK</sequence>
<keyword evidence="5 7" id="KW-0862">Zinc</keyword>
<reference evidence="10 11" key="1">
    <citation type="submission" date="2019-03" db="EMBL/GenBank/DDBJ databases">
        <title>Complete genome sequence of two outbreak-associated Acinetobacter haemolyticus strains.</title>
        <authorList>
            <person name="Bai L."/>
            <person name="Zhang S.-C."/>
            <person name="Deng Y."/>
            <person name="Song C.-C."/>
            <person name="Kang G.-B."/>
            <person name="Dong Y."/>
            <person name="Wang Y."/>
            <person name="Gao F."/>
            <person name="Huang H."/>
        </authorList>
    </citation>
    <scope>NUCLEOTIDE SEQUENCE [LARGE SCALE GENOMIC DNA]</scope>
    <source>
        <strain evidence="10 11">TJR01</strain>
    </source>
</reference>